<evidence type="ECO:0000313" key="6">
    <source>
        <dbReference type="Proteomes" id="UP001152797"/>
    </source>
</evidence>
<evidence type="ECO:0000313" key="5">
    <source>
        <dbReference type="EMBL" id="CAL4773212.1"/>
    </source>
</evidence>
<reference evidence="4" key="1">
    <citation type="submission" date="2022-10" db="EMBL/GenBank/DDBJ databases">
        <authorList>
            <person name="Chen Y."/>
            <person name="Dougan E. K."/>
            <person name="Chan C."/>
            <person name="Rhodes N."/>
            <person name="Thang M."/>
        </authorList>
    </citation>
    <scope>NUCLEOTIDE SEQUENCE</scope>
</reference>
<evidence type="ECO:0000256" key="3">
    <source>
        <dbReference type="SAM" id="MobiDB-lite"/>
    </source>
</evidence>
<dbReference type="Proteomes" id="UP001152797">
    <property type="component" value="Unassembled WGS sequence"/>
</dbReference>
<feature type="region of interest" description="Disordered" evidence="3">
    <location>
        <begin position="360"/>
        <end position="392"/>
    </location>
</feature>
<dbReference type="OrthoDB" id="5973539at2759"/>
<dbReference type="EMBL" id="CAMXCT020001027">
    <property type="protein sequence ID" value="CAL1139275.1"/>
    <property type="molecule type" value="Genomic_DNA"/>
</dbReference>
<keyword evidence="6" id="KW-1185">Reference proteome</keyword>
<organism evidence="4">
    <name type="scientific">Cladocopium goreaui</name>
    <dbReference type="NCBI Taxonomy" id="2562237"/>
    <lineage>
        <taxon>Eukaryota</taxon>
        <taxon>Sar</taxon>
        <taxon>Alveolata</taxon>
        <taxon>Dinophyceae</taxon>
        <taxon>Suessiales</taxon>
        <taxon>Symbiodiniaceae</taxon>
        <taxon>Cladocopium</taxon>
    </lineage>
</organism>
<accession>A0A9P1C738</accession>
<dbReference type="Pfam" id="PF02666">
    <property type="entry name" value="PS_Dcarbxylase"/>
    <property type="match status" value="1"/>
</dbReference>
<protein>
    <submittedName>
        <fullName evidence="4">Uncharacterized protein</fullName>
    </submittedName>
</protein>
<dbReference type="InterPro" id="IPR003817">
    <property type="entry name" value="PS_Dcarbxylase"/>
</dbReference>
<evidence type="ECO:0000256" key="1">
    <source>
        <dbReference type="ARBA" id="ARBA00022793"/>
    </source>
</evidence>
<sequence>MPLAHPPCSVCIELNGLPYGWMLLPALSVKGEPFLSVAPRHSRPCAWQPRGSFVGSKIWPFCLLASATGRRHSTRRKQAINWKELAERAEEVMERIYDPQPSPDEILALQDELGIIAILQDAGISSERRKEMDARHAKISWYEQLFQETRTARLAGTPEPDVDWSLIAQRINKRFKYKPGLDAFTPEHYASYEDWFLRKLSVTMHQKCLAQAGLADVCAPVQGKLWPQVLSGEITLKVSVIAVDELLKLLPESCSLLQLRLRWPDYHRVHSPVDGSIQCMKVYEKDELFPGAESMSIFDFKTGFGLVHLLCIGEWSVQSFRAIVSAGQKVRRMDEIGHFDLGSQVILALPKRLRILPKEGKKAPDKVSKAKTVKKRKSDSDQSAPQDTKKRKVKIKVAGKKVKLKKLVSGDKTGKGKTLKTKKLRKVSKKSFQKQTARVVCPGSLTERFVACGRATSHSALTAFERGLLATGPLSWRWLREQDEDLLPPKMRPVEADHEGHSQALREACRLKSAKDAERLQGLDAMLETDGLWPRCPARVTVADRLQSPKGLKRRCERYLKEAIVPLADELVLKTASAESSSSQALKQAHQLVTSCAHAWREAAWTQEPAEASSAKMLHRAWLHMLHRSLAGKDEEHVPGPWQSWLTTLRQVQLARLCPYLDTEAQTRLLRSIALSSPTMQQEVDSAPVVIPLGLFTFWQGLVLVALARRQGRHALVVRRHAAGAPEVLFRTSSVVLSATG</sequence>
<dbReference type="EMBL" id="CAMXCT030001027">
    <property type="protein sequence ID" value="CAL4773212.1"/>
    <property type="molecule type" value="Genomic_DNA"/>
</dbReference>
<proteinExistence type="predicted"/>
<evidence type="ECO:0000313" key="4">
    <source>
        <dbReference type="EMBL" id="CAI3985900.1"/>
    </source>
</evidence>
<gene>
    <name evidence="4" type="ORF">C1SCF055_LOCUS13293</name>
</gene>
<keyword evidence="1" id="KW-0210">Decarboxylase</keyword>
<dbReference type="GO" id="GO:0004609">
    <property type="term" value="F:phosphatidylserine decarboxylase activity"/>
    <property type="evidence" value="ECO:0007669"/>
    <property type="project" value="InterPro"/>
</dbReference>
<dbReference type="GO" id="GO:0008654">
    <property type="term" value="P:phospholipid biosynthetic process"/>
    <property type="evidence" value="ECO:0007669"/>
    <property type="project" value="InterPro"/>
</dbReference>
<evidence type="ECO:0000256" key="2">
    <source>
        <dbReference type="ARBA" id="ARBA00023239"/>
    </source>
</evidence>
<comment type="caution">
    <text evidence="4">The sequence shown here is derived from an EMBL/GenBank/DDBJ whole genome shotgun (WGS) entry which is preliminary data.</text>
</comment>
<reference evidence="5 6" key="2">
    <citation type="submission" date="2024-05" db="EMBL/GenBank/DDBJ databases">
        <authorList>
            <person name="Chen Y."/>
            <person name="Shah S."/>
            <person name="Dougan E. K."/>
            <person name="Thang M."/>
            <person name="Chan C."/>
        </authorList>
    </citation>
    <scope>NUCLEOTIDE SEQUENCE [LARGE SCALE GENOMIC DNA]</scope>
</reference>
<dbReference type="EMBL" id="CAMXCT010001027">
    <property type="protein sequence ID" value="CAI3985900.1"/>
    <property type="molecule type" value="Genomic_DNA"/>
</dbReference>
<name>A0A9P1C738_9DINO</name>
<keyword evidence="2" id="KW-0456">Lyase</keyword>
<dbReference type="AlphaFoldDB" id="A0A9P1C738"/>